<evidence type="ECO:0008006" key="6">
    <source>
        <dbReference type="Google" id="ProtNLM"/>
    </source>
</evidence>
<gene>
    <name evidence="4" type="ordered locus">DP1438</name>
</gene>
<dbReference type="PANTHER" id="PTHR16943:SF8">
    <property type="entry name" value="2-METHYLCITRATE DEHYDRATASE"/>
    <property type="match status" value="1"/>
</dbReference>
<dbReference type="InterPro" id="IPR042188">
    <property type="entry name" value="MmgE/PrpD_sf_2"/>
</dbReference>
<dbReference type="GO" id="GO:0016829">
    <property type="term" value="F:lyase activity"/>
    <property type="evidence" value="ECO:0007669"/>
    <property type="project" value="InterPro"/>
</dbReference>
<accession>Q6ANA7</accession>
<keyword evidence="5" id="KW-1185">Reference proteome</keyword>
<name>Q6ANA7_DESPS</name>
<dbReference type="STRING" id="177439.DP1438"/>
<sequence length="463" mass="49625">MNNTEKSPDLTIAEQLAEYIVALRFEQIPFAVIDHARHLLLDLIGASLAGIGTPEACAATRAVEMLAPQGGASLIWGTDRGTTPGGAALVNGIIAHARELDDFGGVDHTGAVVVPALLAVAESFPTISGEDFIAAMVVGYEVGRRVLNGAGGYRPHNHEDGYHSTGSCGSFAAAAAVAKLLRLNVEQTTWALGLAGSFTGGTWAFTVDGAMSKRYHVGRAAETGVVTALLALNDFTGPAHIFEAEWGGFLTTYARHTAVPEALTEALGRRYDTLRSGIKPYAACRDIHSSLDVLFKACREHHLQTADITSIEVRCIPEMKQMIGSLAPPTNRFEAQLSLPYSLAVALVTGRAFLSEYEEPYLFSKEVVAAMALVVLIEDPGLPYDSEPHIRIQTRDGRSIEGHVPYASGAPQNPLEPNAIYEKFDSLALRALSAERVKLLRRTILDIVALDDVRSISDLLKIG</sequence>
<dbReference type="InterPro" id="IPR042183">
    <property type="entry name" value="MmgE/PrpD_sf_1"/>
</dbReference>
<proteinExistence type="inferred from homology"/>
<evidence type="ECO:0000259" key="3">
    <source>
        <dbReference type="Pfam" id="PF19305"/>
    </source>
</evidence>
<dbReference type="Gene3D" id="3.30.1330.120">
    <property type="entry name" value="2-methylcitrate dehydratase PrpD"/>
    <property type="match status" value="1"/>
</dbReference>
<dbReference type="Pfam" id="PF03972">
    <property type="entry name" value="MmgE_PrpD_N"/>
    <property type="match status" value="1"/>
</dbReference>
<dbReference type="Pfam" id="PF19305">
    <property type="entry name" value="MmgE_PrpD_C"/>
    <property type="match status" value="1"/>
</dbReference>
<dbReference type="KEGG" id="dps:DP1438"/>
<protein>
    <recommendedName>
        <fullName evidence="6">MmgE/PrpD family protein</fullName>
    </recommendedName>
</protein>
<dbReference type="RefSeq" id="WP_011188679.1">
    <property type="nucleotide sequence ID" value="NC_006138.1"/>
</dbReference>
<feature type="domain" description="MmgE/PrpD C-terminal" evidence="3">
    <location>
        <begin position="281"/>
        <end position="437"/>
    </location>
</feature>
<dbReference type="EMBL" id="CR522870">
    <property type="protein sequence ID" value="CAG36167.1"/>
    <property type="molecule type" value="Genomic_DNA"/>
</dbReference>
<dbReference type="OrthoDB" id="9797528at2"/>
<dbReference type="InterPro" id="IPR045337">
    <property type="entry name" value="MmgE_PrpD_C"/>
</dbReference>
<reference evidence="5" key="1">
    <citation type="journal article" date="2004" name="Environ. Microbiol.">
        <title>The genome of Desulfotalea psychrophila, a sulfate-reducing bacterium from permanently cold Arctic sediments.</title>
        <authorList>
            <person name="Rabus R."/>
            <person name="Ruepp A."/>
            <person name="Frickey T."/>
            <person name="Rattei T."/>
            <person name="Fartmann B."/>
            <person name="Stark M."/>
            <person name="Bauer M."/>
            <person name="Zibat A."/>
            <person name="Lombardot T."/>
            <person name="Becker I."/>
            <person name="Amann J."/>
            <person name="Gellner K."/>
            <person name="Teeling H."/>
            <person name="Leuschner W.D."/>
            <person name="Gloeckner F.-O."/>
            <person name="Lupas A.N."/>
            <person name="Amann R."/>
            <person name="Klenk H.-P."/>
        </authorList>
    </citation>
    <scope>NUCLEOTIDE SEQUENCE [LARGE SCALE GENOMIC DNA]</scope>
    <source>
        <strain evidence="5">DSM 12343 / LSv54</strain>
    </source>
</reference>
<dbReference type="eggNOG" id="COG2079">
    <property type="taxonomic scope" value="Bacteria"/>
</dbReference>
<dbReference type="PANTHER" id="PTHR16943">
    <property type="entry name" value="2-METHYLCITRATE DEHYDRATASE-RELATED"/>
    <property type="match status" value="1"/>
</dbReference>
<dbReference type="Proteomes" id="UP000000602">
    <property type="component" value="Chromosome"/>
</dbReference>
<evidence type="ECO:0000259" key="2">
    <source>
        <dbReference type="Pfam" id="PF03972"/>
    </source>
</evidence>
<organism evidence="4 5">
    <name type="scientific">Desulfotalea psychrophila (strain LSv54 / DSM 12343)</name>
    <dbReference type="NCBI Taxonomy" id="177439"/>
    <lineage>
        <taxon>Bacteria</taxon>
        <taxon>Pseudomonadati</taxon>
        <taxon>Thermodesulfobacteriota</taxon>
        <taxon>Desulfobulbia</taxon>
        <taxon>Desulfobulbales</taxon>
        <taxon>Desulfocapsaceae</taxon>
        <taxon>Desulfotalea</taxon>
    </lineage>
</organism>
<evidence type="ECO:0000256" key="1">
    <source>
        <dbReference type="ARBA" id="ARBA00006174"/>
    </source>
</evidence>
<evidence type="ECO:0000313" key="5">
    <source>
        <dbReference type="Proteomes" id="UP000000602"/>
    </source>
</evidence>
<dbReference type="InterPro" id="IPR036148">
    <property type="entry name" value="MmgE/PrpD_sf"/>
</dbReference>
<dbReference type="Gene3D" id="1.10.4100.10">
    <property type="entry name" value="2-methylcitrate dehydratase PrpD"/>
    <property type="match status" value="1"/>
</dbReference>
<dbReference type="HOGENOM" id="CLU_026574_3_1_7"/>
<dbReference type="AlphaFoldDB" id="Q6ANA7"/>
<evidence type="ECO:0000313" key="4">
    <source>
        <dbReference type="EMBL" id="CAG36167.1"/>
    </source>
</evidence>
<dbReference type="InterPro" id="IPR045336">
    <property type="entry name" value="MmgE_PrpD_N"/>
</dbReference>
<feature type="domain" description="MmgE/PrpD N-terminal" evidence="2">
    <location>
        <begin position="14"/>
        <end position="253"/>
    </location>
</feature>
<dbReference type="SUPFAM" id="SSF103378">
    <property type="entry name" value="2-methylcitrate dehydratase PrpD"/>
    <property type="match status" value="1"/>
</dbReference>
<dbReference type="InterPro" id="IPR005656">
    <property type="entry name" value="MmgE_PrpD"/>
</dbReference>
<comment type="similarity">
    <text evidence="1">Belongs to the PrpD family.</text>
</comment>